<dbReference type="InterPro" id="IPR015421">
    <property type="entry name" value="PyrdxlP-dep_Trfase_major"/>
</dbReference>
<dbReference type="EMBL" id="DSIY01000012">
    <property type="protein sequence ID" value="HEG89931.1"/>
    <property type="molecule type" value="Genomic_DNA"/>
</dbReference>
<accession>A0A831TEA8</accession>
<dbReference type="GO" id="GO:0030170">
    <property type="term" value="F:pyridoxal phosphate binding"/>
    <property type="evidence" value="ECO:0007669"/>
    <property type="project" value="InterPro"/>
</dbReference>
<dbReference type="PANTHER" id="PTHR43510:SF1">
    <property type="entry name" value="AMINOTRANSFERASE FUNCTION, HYPOTHETICAL (EUROFUNG)"/>
    <property type="match status" value="1"/>
</dbReference>
<feature type="domain" description="Aminotransferase class I/classII large" evidence="1">
    <location>
        <begin position="66"/>
        <end position="373"/>
    </location>
</feature>
<dbReference type="PANTHER" id="PTHR43510">
    <property type="entry name" value="AMINOTRANSFERASE FUNCTION, HYPOTHETICAL (EUROFUNG)"/>
    <property type="match status" value="1"/>
</dbReference>
<proteinExistence type="predicted"/>
<name>A0A831TEA8_9BACT</name>
<evidence type="ECO:0000313" key="2">
    <source>
        <dbReference type="EMBL" id="HEG89931.1"/>
    </source>
</evidence>
<gene>
    <name evidence="2" type="ORF">ENP34_00560</name>
</gene>
<evidence type="ECO:0000259" key="1">
    <source>
        <dbReference type="Pfam" id="PF00155"/>
    </source>
</evidence>
<dbReference type="CDD" id="cd00609">
    <property type="entry name" value="AAT_like"/>
    <property type="match status" value="1"/>
</dbReference>
<dbReference type="InterPro" id="IPR015424">
    <property type="entry name" value="PyrdxlP-dep_Trfase"/>
</dbReference>
<dbReference type="InterPro" id="IPR015422">
    <property type="entry name" value="PyrdxlP-dep_Trfase_small"/>
</dbReference>
<organism evidence="2">
    <name type="scientific">Thermorudis peleae</name>
    <dbReference type="NCBI Taxonomy" id="1382356"/>
    <lineage>
        <taxon>Bacteria</taxon>
        <taxon>Pseudomonadati</taxon>
        <taxon>Thermomicrobiota</taxon>
        <taxon>Thermomicrobia</taxon>
        <taxon>Thermomicrobia incertae sedis</taxon>
        <taxon>Thermorudis</taxon>
    </lineage>
</organism>
<sequence length="400" mass="44349">MEREHGRNCRGRPERRSQVEIQPFALERWMTTWETRVRYDLAESGIQPLAVEELLALEPDPEAALRGMLATRLGYSEARGTAELRELIAGLYREASPDDVLVTTGAIEANFLLCNVLLRPGDHVVAVYPAYQQLYSVPEAVGAEVSLWQLRRENGFRFDLDELRRLVTPRTRLIVVNTPHNPTGATLSQAELEQIYAIAEQAGAWLLSDEAYRWLELPGREPLAGPARDLGPRAISVGTLSKPFGLPGLRIGWLVAPVEIATACWGLRDYITLSPGKLSDFLATVALRHRDRLIARAHAIAARNLATLERWIEEREGLTDWVPPRGGLLGLLRYHLDVSSRELADRLAAEASVMLAPGSAFGFEGHLRIGLGAEPGHFAEGLRVAATFLEDLATQRKPAR</sequence>
<keyword evidence="2" id="KW-0808">Transferase</keyword>
<reference evidence="2" key="1">
    <citation type="journal article" date="2020" name="mSystems">
        <title>Genome- and Community-Level Interaction Insights into Carbon Utilization and Element Cycling Functions of Hydrothermarchaeota in Hydrothermal Sediment.</title>
        <authorList>
            <person name="Zhou Z."/>
            <person name="Liu Y."/>
            <person name="Xu W."/>
            <person name="Pan J."/>
            <person name="Luo Z.H."/>
            <person name="Li M."/>
        </authorList>
    </citation>
    <scope>NUCLEOTIDE SEQUENCE [LARGE SCALE GENOMIC DNA]</scope>
    <source>
        <strain evidence="2">SpSt-210</strain>
    </source>
</reference>
<dbReference type="GO" id="GO:0008483">
    <property type="term" value="F:transaminase activity"/>
    <property type="evidence" value="ECO:0007669"/>
    <property type="project" value="UniProtKB-KW"/>
</dbReference>
<comment type="caution">
    <text evidence="2">The sequence shown here is derived from an EMBL/GenBank/DDBJ whole genome shotgun (WGS) entry which is preliminary data.</text>
</comment>
<protein>
    <submittedName>
        <fullName evidence="2">Aminotransferase class I/II-fold pyridoxal phosphate-dependent enzyme</fullName>
    </submittedName>
</protein>
<dbReference type="InterPro" id="IPR004839">
    <property type="entry name" value="Aminotransferase_I/II_large"/>
</dbReference>
<keyword evidence="2" id="KW-0032">Aminotransferase</keyword>
<dbReference type="AlphaFoldDB" id="A0A831TEA8"/>
<dbReference type="Gene3D" id="3.40.640.10">
    <property type="entry name" value="Type I PLP-dependent aspartate aminotransferase-like (Major domain)"/>
    <property type="match status" value="1"/>
</dbReference>
<dbReference type="SUPFAM" id="SSF53383">
    <property type="entry name" value="PLP-dependent transferases"/>
    <property type="match status" value="1"/>
</dbReference>
<dbReference type="Gene3D" id="3.90.1150.10">
    <property type="entry name" value="Aspartate Aminotransferase, domain 1"/>
    <property type="match status" value="1"/>
</dbReference>
<dbReference type="Pfam" id="PF00155">
    <property type="entry name" value="Aminotran_1_2"/>
    <property type="match status" value="1"/>
</dbReference>